<dbReference type="AlphaFoldDB" id="W1XVP1"/>
<reference evidence="1" key="1">
    <citation type="submission" date="2013-12" db="EMBL/GenBank/DDBJ databases">
        <title>A Varibaculum cambriense genome reconstructed from a premature infant gut community with otherwise low bacterial novelty that shifts toward anaerobic metabolism during the third week of life.</title>
        <authorList>
            <person name="Brown C.T."/>
            <person name="Sharon I."/>
            <person name="Thomas B.C."/>
            <person name="Castelle C.J."/>
            <person name="Morowitz M.J."/>
            <person name="Banfield J.F."/>
        </authorList>
    </citation>
    <scope>NUCLEOTIDE SEQUENCE</scope>
</reference>
<accession>W1XVP1</accession>
<proteinExistence type="predicted"/>
<gene>
    <name evidence="1" type="ORF">Q604_UNBC11157G0001</name>
</gene>
<protein>
    <submittedName>
        <fullName evidence="1">Uncharacterized protein</fullName>
    </submittedName>
</protein>
<dbReference type="EMBL" id="AZMM01011157">
    <property type="protein sequence ID" value="ETJ34418.1"/>
    <property type="molecule type" value="Genomic_DNA"/>
</dbReference>
<name>W1XVP1_9ZZZZ</name>
<organism evidence="1">
    <name type="scientific">human gut metagenome</name>
    <dbReference type="NCBI Taxonomy" id="408170"/>
    <lineage>
        <taxon>unclassified sequences</taxon>
        <taxon>metagenomes</taxon>
        <taxon>organismal metagenomes</taxon>
    </lineage>
</organism>
<feature type="non-terminal residue" evidence="1">
    <location>
        <position position="1"/>
    </location>
</feature>
<evidence type="ECO:0000313" key="1">
    <source>
        <dbReference type="EMBL" id="ETJ34418.1"/>
    </source>
</evidence>
<comment type="caution">
    <text evidence="1">The sequence shown here is derived from an EMBL/GenBank/DDBJ whole genome shotgun (WGS) entry which is preliminary data.</text>
</comment>
<sequence>INKKVIEESLETHSYILKDDYLQALA</sequence>